<dbReference type="SMART" id="SM00062">
    <property type="entry name" value="PBPb"/>
    <property type="match status" value="1"/>
</dbReference>
<dbReference type="PANTHER" id="PTHR35936:SF18">
    <property type="entry name" value="L-CYSTINE-BINDING PROTEIN TCYJ"/>
    <property type="match status" value="1"/>
</dbReference>
<reference evidence="4 5" key="1">
    <citation type="submission" date="2024-04" db="EMBL/GenBank/DDBJ databases">
        <title>draft genome sequnece of Paenibacillus filicis.</title>
        <authorList>
            <person name="Kim D.-U."/>
        </authorList>
    </citation>
    <scope>NUCLEOTIDE SEQUENCE [LARGE SCALE GENOMIC DNA]</scope>
    <source>
        <strain evidence="4 5">KACC14197</strain>
    </source>
</reference>
<evidence type="ECO:0000256" key="2">
    <source>
        <dbReference type="SAM" id="SignalP"/>
    </source>
</evidence>
<dbReference type="Pfam" id="PF00497">
    <property type="entry name" value="SBP_bac_3"/>
    <property type="match status" value="1"/>
</dbReference>
<keyword evidence="1 2" id="KW-0732">Signal</keyword>
<dbReference type="EMBL" id="JBBPCC010000012">
    <property type="protein sequence ID" value="MEK8129912.1"/>
    <property type="molecule type" value="Genomic_DNA"/>
</dbReference>
<protein>
    <submittedName>
        <fullName evidence="4">Transporter substrate-binding domain-containing protein</fullName>
    </submittedName>
</protein>
<proteinExistence type="predicted"/>
<feature type="chain" id="PRO_5045058842" evidence="2">
    <location>
        <begin position="22"/>
        <end position="276"/>
    </location>
</feature>
<organism evidence="4 5">
    <name type="scientific">Paenibacillus filicis</name>
    <dbReference type="NCBI Taxonomy" id="669464"/>
    <lineage>
        <taxon>Bacteria</taxon>
        <taxon>Bacillati</taxon>
        <taxon>Bacillota</taxon>
        <taxon>Bacilli</taxon>
        <taxon>Bacillales</taxon>
        <taxon>Paenibacillaceae</taxon>
        <taxon>Paenibacillus</taxon>
    </lineage>
</organism>
<dbReference type="InterPro" id="IPR001638">
    <property type="entry name" value="Solute-binding_3/MltF_N"/>
</dbReference>
<evidence type="ECO:0000256" key="1">
    <source>
        <dbReference type="ARBA" id="ARBA00022729"/>
    </source>
</evidence>
<evidence type="ECO:0000313" key="5">
    <source>
        <dbReference type="Proteomes" id="UP001469365"/>
    </source>
</evidence>
<keyword evidence="5" id="KW-1185">Reference proteome</keyword>
<feature type="domain" description="Solute-binding protein family 3/N-terminal" evidence="3">
    <location>
        <begin position="47"/>
        <end position="274"/>
    </location>
</feature>
<dbReference type="SUPFAM" id="SSF53850">
    <property type="entry name" value="Periplasmic binding protein-like II"/>
    <property type="match status" value="1"/>
</dbReference>
<evidence type="ECO:0000313" key="4">
    <source>
        <dbReference type="EMBL" id="MEK8129912.1"/>
    </source>
</evidence>
<dbReference type="PANTHER" id="PTHR35936">
    <property type="entry name" value="MEMBRANE-BOUND LYTIC MUREIN TRANSGLYCOSYLASE F"/>
    <property type="match status" value="1"/>
</dbReference>
<sequence>MLVFLVAVMMAVLAAGCGAKAVTDVTQASAPAGAGSPASAKEATPKKIKVGTNPVVPNVSFLNESGKLTGYDVELVREIDKRLPEYEFEFVTGDLANLFLSLDTKKIEFIAMHLEQNEERKAKYLFNKELYDSSKTMVAVNESNNIIQSIDDLKGKSVLVTPSTSTAAVIERYNKANQDAVKIVYGEITDAVTQIKSGRVDATIIDSSLAANLNRTADAKLKLVGPNLNQQSGIYFAFRKADGSPLSEAIDKVLKEMKDDGSLTKLIQQWLKRDYK</sequence>
<name>A0ABU9DNX9_9BACL</name>
<dbReference type="Gene3D" id="3.40.190.10">
    <property type="entry name" value="Periplasmic binding protein-like II"/>
    <property type="match status" value="2"/>
</dbReference>
<feature type="signal peptide" evidence="2">
    <location>
        <begin position="1"/>
        <end position="21"/>
    </location>
</feature>
<comment type="caution">
    <text evidence="4">The sequence shown here is derived from an EMBL/GenBank/DDBJ whole genome shotgun (WGS) entry which is preliminary data.</text>
</comment>
<accession>A0ABU9DNX9</accession>
<gene>
    <name evidence="4" type="ORF">WMW72_18580</name>
</gene>
<dbReference type="Proteomes" id="UP001469365">
    <property type="component" value="Unassembled WGS sequence"/>
</dbReference>
<evidence type="ECO:0000259" key="3">
    <source>
        <dbReference type="SMART" id="SM00062"/>
    </source>
</evidence>